<dbReference type="EMBL" id="BKCJ011108781">
    <property type="protein sequence ID" value="GFC87138.1"/>
    <property type="molecule type" value="Genomic_DNA"/>
</dbReference>
<gene>
    <name evidence="2" type="ORF">Tci_859108</name>
</gene>
<name>A0A699RQC8_TANCI</name>
<dbReference type="AlphaFoldDB" id="A0A699RQC8"/>
<feature type="compositionally biased region" description="Basic residues" evidence="1">
    <location>
        <begin position="76"/>
        <end position="86"/>
    </location>
</feature>
<feature type="region of interest" description="Disordered" evidence="1">
    <location>
        <begin position="65"/>
        <end position="88"/>
    </location>
</feature>
<evidence type="ECO:0000256" key="1">
    <source>
        <dbReference type="SAM" id="MobiDB-lite"/>
    </source>
</evidence>
<evidence type="ECO:0000313" key="2">
    <source>
        <dbReference type="EMBL" id="GFC87138.1"/>
    </source>
</evidence>
<feature type="non-terminal residue" evidence="2">
    <location>
        <position position="1"/>
    </location>
</feature>
<proteinExistence type="predicted"/>
<accession>A0A699RQC8</accession>
<feature type="non-terminal residue" evidence="2">
    <location>
        <position position="225"/>
    </location>
</feature>
<reference evidence="2" key="1">
    <citation type="journal article" date="2019" name="Sci. Rep.">
        <title>Draft genome of Tanacetum cinerariifolium, the natural source of mosquito coil.</title>
        <authorList>
            <person name="Yamashiro T."/>
            <person name="Shiraishi A."/>
            <person name="Satake H."/>
            <person name="Nakayama K."/>
        </authorList>
    </citation>
    <scope>NUCLEOTIDE SEQUENCE</scope>
</reference>
<sequence length="225" mass="24782">QTCPRITDLGTNLVAVTPKKQTKQVRRTAQITKLEKTSVATSPSPNIDSNTHVLSSTGVALVSSASGLQSQDNTKKNRIRRTHKKAKETELEDHLRNVKSSLNKASVVDSRATSLVIKFVSNVNSNLKCASCNGCLFSDNHDACVVEYLNSVNASCPNHPLVFGLRLLQAHDRRSLSAHQFCKKFLGTVKFGNDHVEKIMGYEDYQIGNVTISRVYYVEGLGHNL</sequence>
<comment type="caution">
    <text evidence="2">The sequence shown here is derived from an EMBL/GenBank/DDBJ whole genome shotgun (WGS) entry which is preliminary data.</text>
</comment>
<organism evidence="2">
    <name type="scientific">Tanacetum cinerariifolium</name>
    <name type="common">Dalmatian daisy</name>
    <name type="synonym">Chrysanthemum cinerariifolium</name>
    <dbReference type="NCBI Taxonomy" id="118510"/>
    <lineage>
        <taxon>Eukaryota</taxon>
        <taxon>Viridiplantae</taxon>
        <taxon>Streptophyta</taxon>
        <taxon>Embryophyta</taxon>
        <taxon>Tracheophyta</taxon>
        <taxon>Spermatophyta</taxon>
        <taxon>Magnoliopsida</taxon>
        <taxon>eudicotyledons</taxon>
        <taxon>Gunneridae</taxon>
        <taxon>Pentapetalae</taxon>
        <taxon>asterids</taxon>
        <taxon>campanulids</taxon>
        <taxon>Asterales</taxon>
        <taxon>Asteraceae</taxon>
        <taxon>Asteroideae</taxon>
        <taxon>Anthemideae</taxon>
        <taxon>Anthemidinae</taxon>
        <taxon>Tanacetum</taxon>
    </lineage>
</organism>
<protein>
    <submittedName>
        <fullName evidence="2">Integrase, catalytic region, zinc finger, CCHC-type, peptidase aspartic, catalytic</fullName>
    </submittedName>
</protein>